<dbReference type="Gene3D" id="3.30.2010.10">
    <property type="entry name" value="Metalloproteases ('zincins'), catalytic domain"/>
    <property type="match status" value="1"/>
</dbReference>
<dbReference type="Pfam" id="PF01435">
    <property type="entry name" value="Peptidase_M48"/>
    <property type="match status" value="1"/>
</dbReference>
<keyword evidence="8 14" id="KW-1133">Transmembrane helix</keyword>
<evidence type="ECO:0000256" key="8">
    <source>
        <dbReference type="ARBA" id="ARBA00022989"/>
    </source>
</evidence>
<feature type="transmembrane region" description="Helical" evidence="14">
    <location>
        <begin position="100"/>
        <end position="123"/>
    </location>
</feature>
<keyword evidence="6" id="KW-0256">Endoplasmic reticulum</keyword>
<keyword evidence="3 14" id="KW-0812">Transmembrane</keyword>
<evidence type="ECO:0000256" key="4">
    <source>
        <dbReference type="ARBA" id="ARBA00022723"/>
    </source>
</evidence>
<name>A0A194AEN9_9BACT</name>
<feature type="transmembrane region" description="Helical" evidence="14">
    <location>
        <begin position="144"/>
        <end position="166"/>
    </location>
</feature>
<dbReference type="GO" id="GO:0071586">
    <property type="term" value="P:CAAX-box protein processing"/>
    <property type="evidence" value="ECO:0007669"/>
    <property type="project" value="InterPro"/>
</dbReference>
<feature type="transmembrane region" description="Helical" evidence="14">
    <location>
        <begin position="67"/>
        <end position="88"/>
    </location>
</feature>
<reference evidence="18" key="1">
    <citation type="submission" date="2016-06" db="EMBL/GenBank/DDBJ databases">
        <title>Draft genome sequence of Desulfoplanes formicivorans strain Pf12B.</title>
        <authorList>
            <person name="Watanabe M."/>
            <person name="Kojima H."/>
            <person name="Fukui M."/>
        </authorList>
    </citation>
    <scope>NUCLEOTIDE SEQUENCE [LARGE SCALE GENOMIC DNA]</scope>
    <source>
        <strain evidence="18">Pf12B</strain>
    </source>
</reference>
<dbReference type="PANTHER" id="PTHR10120">
    <property type="entry name" value="CAAX PRENYL PROTEASE 1"/>
    <property type="match status" value="1"/>
</dbReference>
<protein>
    <submittedName>
        <fullName evidence="17">Ste24 endopeptidase</fullName>
    </submittedName>
</protein>
<gene>
    <name evidence="17" type="ORF">DPF_1254</name>
</gene>
<keyword evidence="7 12" id="KW-0862">Zinc</keyword>
<feature type="transmembrane region" description="Helical" evidence="14">
    <location>
        <begin position="326"/>
        <end position="347"/>
    </location>
</feature>
<accession>A0A194AEN9</accession>
<evidence type="ECO:0000256" key="3">
    <source>
        <dbReference type="ARBA" id="ARBA00022692"/>
    </source>
</evidence>
<dbReference type="InterPro" id="IPR001915">
    <property type="entry name" value="Peptidase_M48"/>
</dbReference>
<evidence type="ECO:0000256" key="11">
    <source>
        <dbReference type="PIRSR" id="PIRSR627057-1"/>
    </source>
</evidence>
<feature type="binding site" evidence="12">
    <location>
        <position position="278"/>
    </location>
    <ligand>
        <name>Zn(2+)</name>
        <dbReference type="ChEBI" id="CHEBI:29105"/>
        <note>catalytic</note>
    </ligand>
</feature>
<keyword evidence="10 14" id="KW-0472">Membrane</keyword>
<comment type="similarity">
    <text evidence="13">Belongs to the peptidase M48 family.</text>
</comment>
<dbReference type="Pfam" id="PF16491">
    <property type="entry name" value="Peptidase_M48_N"/>
    <property type="match status" value="1"/>
</dbReference>
<feature type="transmembrane region" description="Helical" evidence="14">
    <location>
        <begin position="172"/>
        <end position="191"/>
    </location>
</feature>
<dbReference type="STRING" id="1592317.DPF_1254"/>
<evidence type="ECO:0000256" key="9">
    <source>
        <dbReference type="ARBA" id="ARBA00023049"/>
    </source>
</evidence>
<feature type="binding site" evidence="12">
    <location>
        <position position="352"/>
    </location>
    <ligand>
        <name>Zn(2+)</name>
        <dbReference type="ChEBI" id="CHEBI:29105"/>
        <note>catalytic</note>
    </ligand>
</feature>
<organism evidence="17 18">
    <name type="scientific">Desulfoplanes formicivorans</name>
    <dbReference type="NCBI Taxonomy" id="1592317"/>
    <lineage>
        <taxon>Bacteria</taxon>
        <taxon>Pseudomonadati</taxon>
        <taxon>Thermodesulfobacteriota</taxon>
        <taxon>Desulfovibrionia</taxon>
        <taxon>Desulfovibrionales</taxon>
        <taxon>Desulfoplanaceae</taxon>
        <taxon>Desulfoplanes</taxon>
    </lineage>
</organism>
<evidence type="ECO:0000256" key="14">
    <source>
        <dbReference type="SAM" id="Phobius"/>
    </source>
</evidence>
<feature type="active site" description="Proton donor" evidence="11">
    <location>
        <position position="356"/>
    </location>
</feature>
<comment type="cofactor">
    <cofactor evidence="12 13">
        <name>Zn(2+)</name>
        <dbReference type="ChEBI" id="CHEBI:29105"/>
    </cofactor>
    <text evidence="12 13">Binds 1 zinc ion per subunit.</text>
</comment>
<evidence type="ECO:0000256" key="5">
    <source>
        <dbReference type="ARBA" id="ARBA00022801"/>
    </source>
</evidence>
<feature type="domain" description="Peptidase M48" evidence="15">
    <location>
        <begin position="204"/>
        <end position="410"/>
    </location>
</feature>
<evidence type="ECO:0000256" key="2">
    <source>
        <dbReference type="ARBA" id="ARBA00022670"/>
    </source>
</evidence>
<dbReference type="InterPro" id="IPR032456">
    <property type="entry name" value="Peptidase_M48_N"/>
</dbReference>
<feature type="transmembrane region" description="Helical" evidence="14">
    <location>
        <begin position="6"/>
        <end position="22"/>
    </location>
</feature>
<dbReference type="FunFam" id="3.30.2010.10:FF:000002">
    <property type="entry name" value="CAAX prenyl protease"/>
    <property type="match status" value="1"/>
</dbReference>
<dbReference type="RefSeq" id="WP_069858147.1">
    <property type="nucleotide sequence ID" value="NZ_BDFE01000015.1"/>
</dbReference>
<evidence type="ECO:0000313" key="18">
    <source>
        <dbReference type="Proteomes" id="UP000095200"/>
    </source>
</evidence>
<feature type="binding site" evidence="12">
    <location>
        <position position="274"/>
    </location>
    <ligand>
        <name>Zn(2+)</name>
        <dbReference type="ChEBI" id="CHEBI:29105"/>
        <note>catalytic</note>
    </ligand>
</feature>
<keyword evidence="4 12" id="KW-0479">Metal-binding</keyword>
<evidence type="ECO:0000256" key="10">
    <source>
        <dbReference type="ARBA" id="ARBA00023136"/>
    </source>
</evidence>
<keyword evidence="18" id="KW-1185">Reference proteome</keyword>
<feature type="domain" description="CAAX prenyl protease 1 N-terminal" evidence="16">
    <location>
        <begin position="30"/>
        <end position="200"/>
    </location>
</feature>
<dbReference type="CDD" id="cd07343">
    <property type="entry name" value="M48A_Zmpste24p_like"/>
    <property type="match status" value="1"/>
</dbReference>
<dbReference type="OrthoDB" id="9781930at2"/>
<evidence type="ECO:0000259" key="16">
    <source>
        <dbReference type="Pfam" id="PF16491"/>
    </source>
</evidence>
<keyword evidence="2 13" id="KW-0645">Protease</keyword>
<feature type="transmembrane region" description="Helical" evidence="14">
    <location>
        <begin position="288"/>
        <end position="306"/>
    </location>
</feature>
<feature type="active site" evidence="11">
    <location>
        <position position="275"/>
    </location>
</feature>
<dbReference type="AlphaFoldDB" id="A0A194AEN9"/>
<sequence>MNPFLLLVLIFLTLAWVLDLVLENRNLSCLSSAIPDAFTDVLDAKAYARSQDYTRVRSRFSMVKGTFEYLLVVMFISLGGIGLLDGWVRSLGFSPLVVGLVYFGILGLASDLLSIPFDLYLTFSLEERFGFNTTTMRTFWSDRLKGYALTMVLGGVLLGVVLWLFMRTDHQAWIWCWGCTTLFMITIHYGAPRFILPLFNDFTPLKEGELRDAVTQFAERVGFRLAGIVVMDGSRRSSKSNAFFTGFGSRKQIALFDTLIERRTVRELVAILAHEVGHYKCKHIIKGLIMGIAKTGVVFWLMAQVMGARELSAAFGVEVPSVHTGLVIFALLYTPLSLVLGPVSNFFSRKHEWEADRFAALHIDDPEDLVTALKKLAADNLSNLTPHPWYVALRYSHPPVVERIRAIRRLARAGGFHEAP</sequence>
<dbReference type="GO" id="GO:0046872">
    <property type="term" value="F:metal ion binding"/>
    <property type="evidence" value="ECO:0007669"/>
    <property type="project" value="UniProtKB-KW"/>
</dbReference>
<keyword evidence="5 13" id="KW-0378">Hydrolase</keyword>
<evidence type="ECO:0000256" key="1">
    <source>
        <dbReference type="ARBA" id="ARBA00004477"/>
    </source>
</evidence>
<evidence type="ECO:0000256" key="6">
    <source>
        <dbReference type="ARBA" id="ARBA00022824"/>
    </source>
</evidence>
<comment type="subcellular location">
    <subcellularLocation>
        <location evidence="1">Endoplasmic reticulum membrane</location>
        <topology evidence="1">Multi-pass membrane protein</topology>
    </subcellularLocation>
</comment>
<evidence type="ECO:0000313" key="17">
    <source>
        <dbReference type="EMBL" id="GAU08542.1"/>
    </source>
</evidence>
<keyword evidence="9 13" id="KW-0482">Metalloprotease</keyword>
<evidence type="ECO:0000256" key="7">
    <source>
        <dbReference type="ARBA" id="ARBA00022833"/>
    </source>
</evidence>
<comment type="caution">
    <text evidence="17">The sequence shown here is derived from an EMBL/GenBank/DDBJ whole genome shotgun (WGS) entry which is preliminary data.</text>
</comment>
<dbReference type="Proteomes" id="UP000095200">
    <property type="component" value="Unassembled WGS sequence"/>
</dbReference>
<dbReference type="InterPro" id="IPR027057">
    <property type="entry name" value="CAXX_Prtase_1"/>
</dbReference>
<evidence type="ECO:0000259" key="15">
    <source>
        <dbReference type="Pfam" id="PF01435"/>
    </source>
</evidence>
<evidence type="ECO:0000256" key="12">
    <source>
        <dbReference type="PIRSR" id="PIRSR627057-2"/>
    </source>
</evidence>
<dbReference type="GO" id="GO:0004222">
    <property type="term" value="F:metalloendopeptidase activity"/>
    <property type="evidence" value="ECO:0007669"/>
    <property type="project" value="InterPro"/>
</dbReference>
<dbReference type="EMBL" id="BDFE01000015">
    <property type="protein sequence ID" value="GAU08542.1"/>
    <property type="molecule type" value="Genomic_DNA"/>
</dbReference>
<proteinExistence type="inferred from homology"/>
<evidence type="ECO:0000256" key="13">
    <source>
        <dbReference type="RuleBase" id="RU003983"/>
    </source>
</evidence>